<evidence type="ECO:0000256" key="7">
    <source>
        <dbReference type="ARBA" id="ARBA00023002"/>
    </source>
</evidence>
<dbReference type="PANTHER" id="PTHR42947:SF1">
    <property type="entry name" value="COB--COM HETERODISULFIDE REDUCTASE SUBUNIT B 1"/>
    <property type="match status" value="1"/>
</dbReference>
<keyword evidence="4" id="KW-0004">4Fe-4S</keyword>
<proteinExistence type="inferred from homology"/>
<dbReference type="GO" id="GO:0046872">
    <property type="term" value="F:metal ion binding"/>
    <property type="evidence" value="ECO:0007669"/>
    <property type="project" value="UniProtKB-KW"/>
</dbReference>
<dbReference type="PANTHER" id="PTHR42947">
    <property type="entry name" value="COB--COM HETERODISULFIDE REDUCTASE SUBUNIT B 1"/>
    <property type="match status" value="1"/>
</dbReference>
<name>F7XP10_METZD</name>
<keyword evidence="12" id="KW-1185">Reference proteome</keyword>
<evidence type="ECO:0000313" key="11">
    <source>
        <dbReference type="EMBL" id="AEH60204.1"/>
    </source>
</evidence>
<comment type="similarity">
    <text evidence="3">Belongs to the HdrB family.</text>
</comment>
<keyword evidence="7 11" id="KW-0560">Oxidoreductase</keyword>
<keyword evidence="9" id="KW-0411">Iron-sulfur</keyword>
<feature type="domain" description="Cysteine-rich" evidence="10">
    <location>
        <begin position="5"/>
        <end position="86"/>
    </location>
</feature>
<dbReference type="STRING" id="679901.Mzhil_0328"/>
<dbReference type="AlphaFoldDB" id="F7XP10"/>
<evidence type="ECO:0000256" key="1">
    <source>
        <dbReference type="ARBA" id="ARBA00001966"/>
    </source>
</evidence>
<evidence type="ECO:0000256" key="8">
    <source>
        <dbReference type="ARBA" id="ARBA00023004"/>
    </source>
</evidence>
<dbReference type="EMBL" id="CP002101">
    <property type="protein sequence ID" value="AEH60204.1"/>
    <property type="molecule type" value="Genomic_DNA"/>
</dbReference>
<keyword evidence="5" id="KW-0479">Metal-binding</keyword>
<feature type="domain" description="Cysteine-rich" evidence="10">
    <location>
        <begin position="148"/>
        <end position="240"/>
    </location>
</feature>
<dbReference type="HOGENOM" id="CLU_052147_1_0_2"/>
<evidence type="ECO:0000259" key="10">
    <source>
        <dbReference type="Pfam" id="PF02754"/>
    </source>
</evidence>
<dbReference type="Gene3D" id="3.40.50.11810">
    <property type="match status" value="1"/>
</dbReference>
<dbReference type="KEGG" id="mzh:Mzhil_0328"/>
<evidence type="ECO:0000256" key="6">
    <source>
        <dbReference type="ARBA" id="ARBA00022994"/>
    </source>
</evidence>
<dbReference type="Proteomes" id="UP000006622">
    <property type="component" value="Chromosome"/>
</dbReference>
<dbReference type="GeneID" id="10821933"/>
<dbReference type="EC" id="1.8.98.1" evidence="11"/>
<dbReference type="Gene3D" id="1.20.1050.140">
    <property type="match status" value="1"/>
</dbReference>
<evidence type="ECO:0000313" key="12">
    <source>
        <dbReference type="Proteomes" id="UP000006622"/>
    </source>
</evidence>
<dbReference type="Pfam" id="PF02754">
    <property type="entry name" value="CCG"/>
    <property type="match status" value="2"/>
</dbReference>
<dbReference type="InterPro" id="IPR004017">
    <property type="entry name" value="Cys_rich_dom"/>
</dbReference>
<organism evidence="11 12">
    <name type="scientific">Methanosalsum zhilinae (strain DSM 4017 / NBRC 107636 / OCM 62 / WeN5)</name>
    <name type="common">Methanohalophilus zhilinae</name>
    <dbReference type="NCBI Taxonomy" id="679901"/>
    <lineage>
        <taxon>Archaea</taxon>
        <taxon>Methanobacteriati</taxon>
        <taxon>Methanobacteriota</taxon>
        <taxon>Stenosarchaea group</taxon>
        <taxon>Methanomicrobia</taxon>
        <taxon>Methanosarcinales</taxon>
        <taxon>Methanosarcinaceae</taxon>
        <taxon>Methanosalsum</taxon>
    </lineage>
</organism>
<evidence type="ECO:0000256" key="9">
    <source>
        <dbReference type="ARBA" id="ARBA00023014"/>
    </source>
</evidence>
<dbReference type="NCBIfam" id="TIGR03288">
    <property type="entry name" value="CoB_CoM_SS_B"/>
    <property type="match status" value="1"/>
</dbReference>
<sequence length="293" mass="32730">MTKMALFLGCIVPNRYPGIEKATNLCLERLSIDCIELEDASCCPAPGVFRSFDKTTWLTIAARNISLAEKLDRDILTICNGCYGSLNEANAQLKEQPQLRKMVNEHLEKIGFEFRGQIRVRHIIEFLSEELGPEQIREMVTHPLNLRVAVHYGCHMIKPSQHRAIDSVERPHFFDELVEATGAESVDYTDKSECCGAGGGVRSGLHEKSLEMAGHKLSIIDEAGVDCIVDACPFCHMQFDSGQAELNDLKGTEYRIPVLHYTQLLGLAFGYTPQDLGIDLNITVDEKFTQLLS</sequence>
<accession>F7XP10</accession>
<keyword evidence="6" id="KW-0484">Methanogenesis</keyword>
<dbReference type="InterPro" id="IPR051278">
    <property type="entry name" value="HdrB/HdrD_reductase"/>
</dbReference>
<dbReference type="UniPathway" id="UPA00647">
    <property type="reaction ID" value="UER00700"/>
</dbReference>
<dbReference type="InterPro" id="IPR017678">
    <property type="entry name" value="CoB/CoM_hetero-S_Rdtase_bsu"/>
</dbReference>
<evidence type="ECO:0000256" key="3">
    <source>
        <dbReference type="ARBA" id="ARBA00010431"/>
    </source>
</evidence>
<dbReference type="OrthoDB" id="144689at2157"/>
<gene>
    <name evidence="11" type="ordered locus">Mzhil_0328</name>
</gene>
<evidence type="ECO:0000256" key="5">
    <source>
        <dbReference type="ARBA" id="ARBA00022723"/>
    </source>
</evidence>
<keyword evidence="8" id="KW-0408">Iron</keyword>
<dbReference type="GO" id="GO:0051912">
    <property type="term" value="F:CoB--CoM heterodisulfide reductase activity"/>
    <property type="evidence" value="ECO:0007669"/>
    <property type="project" value="UniProtKB-EC"/>
</dbReference>
<protein>
    <submittedName>
        <fullName evidence="11">CoB/CoM heterodisulfide reductase, subunit B</fullName>
        <ecNumber evidence="11">1.8.98.1</ecNumber>
    </submittedName>
</protein>
<comment type="pathway">
    <text evidence="2">Cofactor metabolism; coenzyme M-coenzyme B heterodisulfide reduction; coenzyme B and coenzyme M from coenzyme M-coenzyme B heterodisulfide: step 1/1.</text>
</comment>
<dbReference type="GO" id="GO:0015948">
    <property type="term" value="P:methanogenesis"/>
    <property type="evidence" value="ECO:0007669"/>
    <property type="project" value="UniProtKB-KW"/>
</dbReference>
<comment type="cofactor">
    <cofactor evidence="1">
        <name>[4Fe-4S] cluster</name>
        <dbReference type="ChEBI" id="CHEBI:49883"/>
    </cofactor>
</comment>
<evidence type="ECO:0000256" key="4">
    <source>
        <dbReference type="ARBA" id="ARBA00022485"/>
    </source>
</evidence>
<reference evidence="11" key="1">
    <citation type="submission" date="2010-07" db="EMBL/GenBank/DDBJ databases">
        <title>The complete genome of Methanosalsum zhilinae DSM 4017.</title>
        <authorList>
            <consortium name="US DOE Joint Genome Institute (JGI-PGF)"/>
            <person name="Lucas S."/>
            <person name="Copeland A."/>
            <person name="Lapidus A."/>
            <person name="Glavina del Rio T."/>
            <person name="Dalin E."/>
            <person name="Tice H."/>
            <person name="Bruce D."/>
            <person name="Goodwin L."/>
            <person name="Pitluck S."/>
            <person name="Kyrpides N."/>
            <person name="Mavromatis K."/>
            <person name="Ovchinnikova G."/>
            <person name="Daligault H."/>
            <person name="Detter J.C."/>
            <person name="Han C."/>
            <person name="Tapia R."/>
            <person name="Larimer F."/>
            <person name="Land M."/>
            <person name="Hauser L."/>
            <person name="Markowitz V."/>
            <person name="Cheng J.-F."/>
            <person name="Hugenholtz P."/>
            <person name="Woyke T."/>
            <person name="Wu D."/>
            <person name="Spring S."/>
            <person name="Schueler E."/>
            <person name="Brambilla E."/>
            <person name="Klenk H.-P."/>
            <person name="Eisen J.A."/>
        </authorList>
    </citation>
    <scope>NUCLEOTIDE SEQUENCE</scope>
    <source>
        <strain evidence="11">DSM 4017</strain>
    </source>
</reference>
<evidence type="ECO:0000256" key="2">
    <source>
        <dbReference type="ARBA" id="ARBA00004808"/>
    </source>
</evidence>
<dbReference type="GO" id="GO:0051539">
    <property type="term" value="F:4 iron, 4 sulfur cluster binding"/>
    <property type="evidence" value="ECO:0007669"/>
    <property type="project" value="UniProtKB-KW"/>
</dbReference>
<dbReference type="RefSeq" id="WP_013897643.1">
    <property type="nucleotide sequence ID" value="NC_015676.1"/>
</dbReference>